<gene>
    <name evidence="2" type="primary">Aste57867_14714</name>
    <name evidence="1" type="ORF">As57867_014659</name>
    <name evidence="2" type="ORF">ASTE57867_14714</name>
</gene>
<dbReference type="Proteomes" id="UP000332933">
    <property type="component" value="Unassembled WGS sequence"/>
</dbReference>
<name>A0A485L2C0_9STRA</name>
<dbReference type="EMBL" id="CAADRA010005592">
    <property type="protein sequence ID" value="VFT91532.1"/>
    <property type="molecule type" value="Genomic_DNA"/>
</dbReference>
<proteinExistence type="predicted"/>
<accession>A0A485L2C0</accession>
<protein>
    <submittedName>
        <fullName evidence="2">Aste57867_14714 protein</fullName>
    </submittedName>
</protein>
<dbReference type="EMBL" id="VJMH01005571">
    <property type="protein sequence ID" value="KAF0694417.1"/>
    <property type="molecule type" value="Genomic_DNA"/>
</dbReference>
<evidence type="ECO:0000313" key="3">
    <source>
        <dbReference type="Proteomes" id="UP000332933"/>
    </source>
</evidence>
<evidence type="ECO:0000313" key="1">
    <source>
        <dbReference type="EMBL" id="KAF0694417.1"/>
    </source>
</evidence>
<reference evidence="1" key="2">
    <citation type="submission" date="2019-06" db="EMBL/GenBank/DDBJ databases">
        <title>Genomics analysis of Aphanomyces spp. identifies a new class of oomycete effector associated with host adaptation.</title>
        <authorList>
            <person name="Gaulin E."/>
        </authorList>
    </citation>
    <scope>NUCLEOTIDE SEQUENCE</scope>
    <source>
        <strain evidence="1">CBS 578.67</strain>
    </source>
</reference>
<dbReference type="AlphaFoldDB" id="A0A485L2C0"/>
<dbReference type="OrthoDB" id="59124at2759"/>
<keyword evidence="3" id="KW-1185">Reference proteome</keyword>
<sequence length="106" mass="11944">MARKLNWSGVALSVVTGTSLAAVTVMGYVRYQHPEEFAQGSVKQSRPETWDEQETSWGAYGSGLSSMIPSAITNVFQIENIPERVEAHRKRRREAIDELLQEQPPR</sequence>
<evidence type="ECO:0000313" key="2">
    <source>
        <dbReference type="EMBL" id="VFT91532.1"/>
    </source>
</evidence>
<reference evidence="2 3" key="1">
    <citation type="submission" date="2019-03" db="EMBL/GenBank/DDBJ databases">
        <authorList>
            <person name="Gaulin E."/>
            <person name="Dumas B."/>
        </authorList>
    </citation>
    <scope>NUCLEOTIDE SEQUENCE [LARGE SCALE GENOMIC DNA]</scope>
    <source>
        <strain evidence="2">CBS 568.67</strain>
    </source>
</reference>
<organism evidence="2 3">
    <name type="scientific">Aphanomyces stellatus</name>
    <dbReference type="NCBI Taxonomy" id="120398"/>
    <lineage>
        <taxon>Eukaryota</taxon>
        <taxon>Sar</taxon>
        <taxon>Stramenopiles</taxon>
        <taxon>Oomycota</taxon>
        <taxon>Saprolegniomycetes</taxon>
        <taxon>Saprolegniales</taxon>
        <taxon>Verrucalvaceae</taxon>
        <taxon>Aphanomyces</taxon>
    </lineage>
</organism>